<keyword evidence="7" id="KW-0131">Cell cycle</keyword>
<evidence type="ECO:0000256" key="7">
    <source>
        <dbReference type="HAMAP-Rule" id="MF_00038"/>
    </source>
</evidence>
<dbReference type="PROSITE" id="PS01348">
    <property type="entry name" value="MRAY_2"/>
    <property type="match status" value="1"/>
</dbReference>
<organism evidence="10 11">
    <name type="scientific">Limosilactobacillus pontis DSM 8475</name>
    <dbReference type="NCBI Taxonomy" id="1423794"/>
    <lineage>
        <taxon>Bacteria</taxon>
        <taxon>Bacillati</taxon>
        <taxon>Bacillota</taxon>
        <taxon>Bacilli</taxon>
        <taxon>Lactobacillales</taxon>
        <taxon>Lactobacillaceae</taxon>
        <taxon>Limosilactobacillus</taxon>
    </lineage>
</organism>
<accession>A0A922PT34</accession>
<keyword evidence="7" id="KW-0961">Cell wall biogenesis/degradation</keyword>
<keyword evidence="7" id="KW-0573">Peptidoglycan synthesis</keyword>
<dbReference type="GO" id="GO:0046872">
    <property type="term" value="F:metal ion binding"/>
    <property type="evidence" value="ECO:0007669"/>
    <property type="project" value="UniProtKB-KW"/>
</dbReference>
<evidence type="ECO:0000256" key="9">
    <source>
        <dbReference type="PIRSR" id="PIRSR600715-1"/>
    </source>
</evidence>
<dbReference type="InterPro" id="IPR018480">
    <property type="entry name" value="PNAcMuramoyl-5peptid_Trfase_CS"/>
</dbReference>
<gene>
    <name evidence="7" type="primary">mraY</name>
    <name evidence="10" type="ORF">FD34_GL000720</name>
</gene>
<comment type="caution">
    <text evidence="10">The sequence shown here is derived from an EMBL/GenBank/DDBJ whole genome shotgun (WGS) entry which is preliminary data.</text>
</comment>
<dbReference type="PROSITE" id="PS01347">
    <property type="entry name" value="MRAY_1"/>
    <property type="match status" value="1"/>
</dbReference>
<feature type="transmembrane region" description="Helical" evidence="7">
    <location>
        <begin position="302"/>
        <end position="321"/>
    </location>
</feature>
<dbReference type="AlphaFoldDB" id="A0A922PT34"/>
<dbReference type="Pfam" id="PF00953">
    <property type="entry name" value="Glycos_transf_4"/>
    <property type="match status" value="1"/>
</dbReference>
<dbReference type="GO" id="GO:0008963">
    <property type="term" value="F:phospho-N-acetylmuramoyl-pentapeptide-transferase activity"/>
    <property type="evidence" value="ECO:0007669"/>
    <property type="project" value="UniProtKB-UniRule"/>
</dbReference>
<comment type="function">
    <text evidence="7">Catalyzes the initial step of the lipid cycle reactions in the biosynthesis of the cell wall peptidoglycan: transfers peptidoglycan precursor phospho-MurNAc-pentapeptide from UDP-MurNAc-pentapeptide onto the lipid carrier undecaprenyl phosphate, yielding undecaprenyl-pyrophosphoryl-MurNAc-pentapeptide, known as lipid I.</text>
</comment>
<keyword evidence="3 7" id="KW-0808">Transferase</keyword>
<dbReference type="PANTHER" id="PTHR22926">
    <property type="entry name" value="PHOSPHO-N-ACETYLMURAMOYL-PENTAPEPTIDE-TRANSFERASE"/>
    <property type="match status" value="1"/>
</dbReference>
<dbReference type="Proteomes" id="UP000051085">
    <property type="component" value="Unassembled WGS sequence"/>
</dbReference>
<protein>
    <recommendedName>
        <fullName evidence="7 8">Phospho-N-acetylmuramoyl-pentapeptide-transferase</fullName>
        <ecNumber evidence="7 8">2.7.8.13</ecNumber>
    </recommendedName>
    <alternativeName>
        <fullName evidence="7">UDP-MurNAc-pentapeptide phosphotransferase</fullName>
    </alternativeName>
</protein>
<dbReference type="InterPro" id="IPR003524">
    <property type="entry name" value="PNAcMuramoyl-5peptid_Trfase"/>
</dbReference>
<feature type="transmembrane region" description="Helical" evidence="7">
    <location>
        <begin position="79"/>
        <end position="97"/>
    </location>
</feature>
<feature type="binding site" evidence="9">
    <location>
        <position position="229"/>
    </location>
    <ligand>
        <name>Mg(2+)</name>
        <dbReference type="ChEBI" id="CHEBI:18420"/>
    </ligand>
</feature>
<evidence type="ECO:0000256" key="4">
    <source>
        <dbReference type="ARBA" id="ARBA00022692"/>
    </source>
</evidence>
<keyword evidence="7 9" id="KW-0479">Metal-binding</keyword>
<keyword evidence="7" id="KW-0132">Cell division</keyword>
<comment type="subcellular location">
    <subcellularLocation>
        <location evidence="7">Cell membrane</location>
        <topology evidence="7">Multi-pass membrane protein</topology>
    </subcellularLocation>
    <subcellularLocation>
        <location evidence="1">Membrane</location>
        <topology evidence="1">Multi-pass membrane protein</topology>
    </subcellularLocation>
</comment>
<keyword evidence="4 7" id="KW-0812">Transmembrane</keyword>
<dbReference type="GO" id="GO:0009252">
    <property type="term" value="P:peptidoglycan biosynthetic process"/>
    <property type="evidence" value="ECO:0007669"/>
    <property type="project" value="UniProtKB-UniRule"/>
</dbReference>
<feature type="transmembrane region" description="Helical" evidence="7">
    <location>
        <begin position="117"/>
        <end position="133"/>
    </location>
</feature>
<dbReference type="GO" id="GO:0005886">
    <property type="term" value="C:plasma membrane"/>
    <property type="evidence" value="ECO:0007669"/>
    <property type="project" value="UniProtKB-SubCell"/>
</dbReference>
<feature type="transmembrane region" description="Helical" evidence="7">
    <location>
        <begin position="173"/>
        <end position="191"/>
    </location>
</feature>
<keyword evidence="6 7" id="KW-0472">Membrane</keyword>
<name>A0A922PT34_9LACO</name>
<evidence type="ECO:0000313" key="11">
    <source>
        <dbReference type="Proteomes" id="UP000051085"/>
    </source>
</evidence>
<dbReference type="RefSeq" id="WP_057808095.1">
    <property type="nucleotide sequence ID" value="NZ_AZGO01000065.1"/>
</dbReference>
<evidence type="ECO:0000256" key="6">
    <source>
        <dbReference type="ARBA" id="ARBA00023136"/>
    </source>
</evidence>
<evidence type="ECO:0000256" key="8">
    <source>
        <dbReference type="NCBIfam" id="TIGR00445"/>
    </source>
</evidence>
<dbReference type="EMBL" id="AZGO01000065">
    <property type="protein sequence ID" value="KRM35210.1"/>
    <property type="molecule type" value="Genomic_DNA"/>
</dbReference>
<dbReference type="EC" id="2.7.8.13" evidence="7 8"/>
<keyword evidence="7" id="KW-1003">Cell membrane</keyword>
<feature type="transmembrane region" description="Helical" evidence="7">
    <location>
        <begin position="49"/>
        <end position="73"/>
    </location>
</feature>
<dbReference type="PANTHER" id="PTHR22926:SF5">
    <property type="entry name" value="PHOSPHO-N-ACETYLMURAMOYL-PENTAPEPTIDE-TRANSFERASE HOMOLOG"/>
    <property type="match status" value="1"/>
</dbReference>
<comment type="catalytic activity">
    <reaction evidence="7">
        <text>UDP-N-acetyl-alpha-D-muramoyl-L-alanyl-gamma-D-glutamyl-L-lysyl-D-alanyl-D-alanine + di-trans,octa-cis-undecaprenyl phosphate = Mur2Ac(oyl-L-Ala-gamma-D-Glu-L-Lys-D-Ala-D-Ala)-di-trans,octa-cis-undecaprenyl diphosphate + UMP</text>
        <dbReference type="Rhea" id="RHEA:21920"/>
        <dbReference type="ChEBI" id="CHEBI:57865"/>
        <dbReference type="ChEBI" id="CHEBI:60032"/>
        <dbReference type="ChEBI" id="CHEBI:60392"/>
        <dbReference type="ChEBI" id="CHEBI:70758"/>
        <dbReference type="EC" id="2.7.8.13"/>
    </reaction>
</comment>
<dbReference type="GO" id="GO:0008360">
    <property type="term" value="P:regulation of cell shape"/>
    <property type="evidence" value="ECO:0007669"/>
    <property type="project" value="UniProtKB-KW"/>
</dbReference>
<evidence type="ECO:0000256" key="2">
    <source>
        <dbReference type="ARBA" id="ARBA00005583"/>
    </source>
</evidence>
<evidence type="ECO:0000256" key="3">
    <source>
        <dbReference type="ARBA" id="ARBA00022679"/>
    </source>
</evidence>
<feature type="transmembrane region" description="Helical" evidence="7">
    <location>
        <begin position="145"/>
        <end position="166"/>
    </location>
</feature>
<keyword evidence="7" id="KW-0133">Cell shape</keyword>
<keyword evidence="5 7" id="KW-1133">Transmembrane helix</keyword>
<dbReference type="GeneID" id="87978584"/>
<dbReference type="GO" id="GO:0051301">
    <property type="term" value="P:cell division"/>
    <property type="evidence" value="ECO:0007669"/>
    <property type="project" value="UniProtKB-KW"/>
</dbReference>
<keyword evidence="7 9" id="KW-0460">Magnesium</keyword>
<proteinExistence type="inferred from homology"/>
<dbReference type="Pfam" id="PF10555">
    <property type="entry name" value="MraY_sig1"/>
    <property type="match status" value="1"/>
</dbReference>
<comment type="similarity">
    <text evidence="2 7">Belongs to the glycosyltransferase 4 family. MraY subfamily.</text>
</comment>
<dbReference type="CDD" id="cd06852">
    <property type="entry name" value="GT_MraY"/>
    <property type="match status" value="1"/>
</dbReference>
<reference evidence="10 11" key="1">
    <citation type="journal article" date="2015" name="Genome Announc.">
        <title>Expanding the biotechnology potential of lactobacilli through comparative genomics of 213 strains and associated genera.</title>
        <authorList>
            <person name="Sun Z."/>
            <person name="Harris H.M."/>
            <person name="McCann A."/>
            <person name="Guo C."/>
            <person name="Argimon S."/>
            <person name="Zhang W."/>
            <person name="Yang X."/>
            <person name="Jeffery I.B."/>
            <person name="Cooney J.C."/>
            <person name="Kagawa T.F."/>
            <person name="Liu W."/>
            <person name="Song Y."/>
            <person name="Salvetti E."/>
            <person name="Wrobel A."/>
            <person name="Rasinkangas P."/>
            <person name="Parkhill J."/>
            <person name="Rea M.C."/>
            <person name="O'Sullivan O."/>
            <person name="Ritari J."/>
            <person name="Douillard F.P."/>
            <person name="Paul Ross R."/>
            <person name="Yang R."/>
            <person name="Briner A.E."/>
            <person name="Felis G.E."/>
            <person name="de Vos W.M."/>
            <person name="Barrangou R."/>
            <person name="Klaenhammer T.R."/>
            <person name="Caufield P.W."/>
            <person name="Cui Y."/>
            <person name="Zhang H."/>
            <person name="O'Toole P.W."/>
        </authorList>
    </citation>
    <scope>NUCLEOTIDE SEQUENCE [LARGE SCALE GENOMIC DNA]</scope>
    <source>
        <strain evidence="10 11">DSM 8475</strain>
    </source>
</reference>
<comment type="cofactor">
    <cofactor evidence="7 9">
        <name>Mg(2+)</name>
        <dbReference type="ChEBI" id="CHEBI:18420"/>
    </cofactor>
</comment>
<evidence type="ECO:0000256" key="1">
    <source>
        <dbReference type="ARBA" id="ARBA00004141"/>
    </source>
</evidence>
<dbReference type="InterPro" id="IPR000715">
    <property type="entry name" value="Glycosyl_transferase_4"/>
</dbReference>
<feature type="transmembrane region" description="Helical" evidence="7">
    <location>
        <begin position="252"/>
        <end position="273"/>
    </location>
</feature>
<feature type="transmembrane region" description="Helical" evidence="7">
    <location>
        <begin position="197"/>
        <end position="218"/>
    </location>
</feature>
<sequence>MNLLTAILTVISAFAITFFLMPSLIRYFRAKKEGQQIRKEGPTWHAKKAGTPTMGGLLFIISAVITILWVAVWQGMVTNTLWALLFILVVYGLIGMWDDSIKIFHHQNEGFKAWQKALCQVIAAMTFTVIYQHEGFWMGFGTSQIGWWFGLFIIFWIVGFSNAVNLTDGLDGLVSGLSIISFAAYLIIALIDINQPGYPEVALFCLAMIGTLVGFFPYNHKPANIFMGDMGSLAIGASLAAVSLLLHHEWSLLVIGIVYVCETASVMLQVASFKLTGKRIFKMSPIHHHFELCGWSEWKIDIVFWIVGLIGAIVAVSWILIAG</sequence>
<evidence type="ECO:0000256" key="5">
    <source>
        <dbReference type="ARBA" id="ARBA00022989"/>
    </source>
</evidence>
<dbReference type="HAMAP" id="MF_00038">
    <property type="entry name" value="MraY"/>
    <property type="match status" value="1"/>
</dbReference>
<feature type="transmembrane region" description="Helical" evidence="7">
    <location>
        <begin position="6"/>
        <end position="28"/>
    </location>
</feature>
<feature type="transmembrane region" description="Helical" evidence="7">
    <location>
        <begin position="225"/>
        <end position="246"/>
    </location>
</feature>
<comment type="pathway">
    <text evidence="7">Cell wall biogenesis; peptidoglycan biosynthesis.</text>
</comment>
<dbReference type="NCBIfam" id="TIGR00445">
    <property type="entry name" value="mraY"/>
    <property type="match status" value="1"/>
</dbReference>
<feature type="binding site" evidence="9">
    <location>
        <position position="165"/>
    </location>
    <ligand>
        <name>Mg(2+)</name>
        <dbReference type="ChEBI" id="CHEBI:18420"/>
    </ligand>
</feature>
<evidence type="ECO:0000313" key="10">
    <source>
        <dbReference type="EMBL" id="KRM35210.1"/>
    </source>
</evidence>
<dbReference type="GO" id="GO:0071555">
    <property type="term" value="P:cell wall organization"/>
    <property type="evidence" value="ECO:0007669"/>
    <property type="project" value="UniProtKB-KW"/>
</dbReference>